<keyword evidence="6 8" id="KW-0129">CBS domain</keyword>
<feature type="domain" description="CBS" evidence="11">
    <location>
        <begin position="219"/>
        <end position="278"/>
    </location>
</feature>
<dbReference type="CDD" id="cd04590">
    <property type="entry name" value="CBS_pair_CorC_HlyC_assoc"/>
    <property type="match status" value="1"/>
</dbReference>
<dbReference type="SMART" id="SM01091">
    <property type="entry name" value="CorC_HlyC"/>
    <property type="match status" value="1"/>
</dbReference>
<feature type="domain" description="CBS" evidence="11">
    <location>
        <begin position="283"/>
        <end position="339"/>
    </location>
</feature>
<evidence type="ECO:0000256" key="10">
    <source>
        <dbReference type="SAM" id="Phobius"/>
    </source>
</evidence>
<keyword evidence="4" id="KW-0677">Repeat</keyword>
<evidence type="ECO:0000313" key="14">
    <source>
        <dbReference type="Proteomes" id="UP001230156"/>
    </source>
</evidence>
<organism evidence="13 14">
    <name type="scientific">Dongia sedimenti</name>
    <dbReference type="NCBI Taxonomy" id="3064282"/>
    <lineage>
        <taxon>Bacteria</taxon>
        <taxon>Pseudomonadati</taxon>
        <taxon>Pseudomonadota</taxon>
        <taxon>Alphaproteobacteria</taxon>
        <taxon>Rhodospirillales</taxon>
        <taxon>Dongiaceae</taxon>
        <taxon>Dongia</taxon>
    </lineage>
</organism>
<keyword evidence="5 9" id="KW-1133">Transmembrane helix</keyword>
<keyword evidence="14" id="KW-1185">Reference proteome</keyword>
<evidence type="ECO:0000259" key="12">
    <source>
        <dbReference type="PROSITE" id="PS51846"/>
    </source>
</evidence>
<feature type="domain" description="CNNM transmembrane" evidence="12">
    <location>
        <begin position="1"/>
        <end position="200"/>
    </location>
</feature>
<dbReference type="InterPro" id="IPR044751">
    <property type="entry name" value="Ion_transp-like_CBS"/>
</dbReference>
<gene>
    <name evidence="13" type="ORF">Q8A70_03350</name>
</gene>
<dbReference type="PANTHER" id="PTHR22777:SF17">
    <property type="entry name" value="UPF0053 PROTEIN SLL0260"/>
    <property type="match status" value="1"/>
</dbReference>
<protein>
    <submittedName>
        <fullName evidence="13">Hemolysin family protein</fullName>
    </submittedName>
</protein>
<dbReference type="Pfam" id="PF00571">
    <property type="entry name" value="CBS"/>
    <property type="match status" value="2"/>
</dbReference>
<evidence type="ECO:0000256" key="7">
    <source>
        <dbReference type="ARBA" id="ARBA00023136"/>
    </source>
</evidence>
<proteinExistence type="inferred from homology"/>
<keyword evidence="3 9" id="KW-0812">Transmembrane</keyword>
<dbReference type="InterPro" id="IPR016169">
    <property type="entry name" value="FAD-bd_PCMH_sub2"/>
</dbReference>
<name>A0ABU0YG40_9PROT</name>
<feature type="transmembrane region" description="Helical" evidence="10">
    <location>
        <begin position="104"/>
        <end position="124"/>
    </location>
</feature>
<accession>A0ABU0YG40</accession>
<dbReference type="InterPro" id="IPR036318">
    <property type="entry name" value="FAD-bd_PCMH-like_sf"/>
</dbReference>
<dbReference type="Pfam" id="PF01595">
    <property type="entry name" value="CNNM"/>
    <property type="match status" value="1"/>
</dbReference>
<evidence type="ECO:0000256" key="2">
    <source>
        <dbReference type="ARBA" id="ARBA00006446"/>
    </source>
</evidence>
<evidence type="ECO:0000256" key="5">
    <source>
        <dbReference type="ARBA" id="ARBA00022989"/>
    </source>
</evidence>
<dbReference type="PANTHER" id="PTHR22777">
    <property type="entry name" value="HEMOLYSIN-RELATED"/>
    <property type="match status" value="1"/>
</dbReference>
<dbReference type="Gene3D" id="3.30.465.10">
    <property type="match status" value="1"/>
</dbReference>
<feature type="transmembrane region" description="Helical" evidence="10">
    <location>
        <begin position="6"/>
        <end position="28"/>
    </location>
</feature>
<keyword evidence="7 9" id="KW-0472">Membrane</keyword>
<dbReference type="Pfam" id="PF03471">
    <property type="entry name" value="CorC_HlyC"/>
    <property type="match status" value="1"/>
</dbReference>
<evidence type="ECO:0000256" key="4">
    <source>
        <dbReference type="ARBA" id="ARBA00022737"/>
    </source>
</evidence>
<dbReference type="Proteomes" id="UP001230156">
    <property type="component" value="Unassembled WGS sequence"/>
</dbReference>
<evidence type="ECO:0000256" key="3">
    <source>
        <dbReference type="ARBA" id="ARBA00022692"/>
    </source>
</evidence>
<comment type="similarity">
    <text evidence="2">Belongs to the UPF0053 family. Hemolysin C subfamily.</text>
</comment>
<evidence type="ECO:0000256" key="1">
    <source>
        <dbReference type="ARBA" id="ARBA00004141"/>
    </source>
</evidence>
<dbReference type="InterPro" id="IPR046342">
    <property type="entry name" value="CBS_dom_sf"/>
</dbReference>
<evidence type="ECO:0000256" key="6">
    <source>
        <dbReference type="ARBA" id="ARBA00023122"/>
    </source>
</evidence>
<dbReference type="SUPFAM" id="SSF54631">
    <property type="entry name" value="CBS-domain pair"/>
    <property type="match status" value="1"/>
</dbReference>
<dbReference type="EMBL" id="JAUYVI010000001">
    <property type="protein sequence ID" value="MDQ7246681.1"/>
    <property type="molecule type" value="Genomic_DNA"/>
</dbReference>
<evidence type="ECO:0000313" key="13">
    <source>
        <dbReference type="EMBL" id="MDQ7246681.1"/>
    </source>
</evidence>
<dbReference type="InterPro" id="IPR002550">
    <property type="entry name" value="CNNM"/>
</dbReference>
<evidence type="ECO:0000256" key="9">
    <source>
        <dbReference type="PROSITE-ProRule" id="PRU01193"/>
    </source>
</evidence>
<comment type="caution">
    <text evidence="13">The sequence shown here is derived from an EMBL/GenBank/DDBJ whole genome shotgun (WGS) entry which is preliminary data.</text>
</comment>
<evidence type="ECO:0000259" key="11">
    <source>
        <dbReference type="PROSITE" id="PS51371"/>
    </source>
</evidence>
<evidence type="ECO:0000256" key="8">
    <source>
        <dbReference type="PROSITE-ProRule" id="PRU00703"/>
    </source>
</evidence>
<dbReference type="PROSITE" id="PS51846">
    <property type="entry name" value="CNNM"/>
    <property type="match status" value="1"/>
</dbReference>
<dbReference type="PROSITE" id="PS51371">
    <property type="entry name" value="CBS"/>
    <property type="match status" value="2"/>
</dbReference>
<comment type="subcellular location">
    <subcellularLocation>
        <location evidence="1">Membrane</location>
        <topology evidence="1">Multi-pass membrane protein</topology>
    </subcellularLocation>
</comment>
<dbReference type="InterPro" id="IPR000644">
    <property type="entry name" value="CBS_dom"/>
</dbReference>
<dbReference type="InterPro" id="IPR005170">
    <property type="entry name" value="Transptr-assoc_dom"/>
</dbReference>
<dbReference type="RefSeq" id="WP_379954071.1">
    <property type="nucleotide sequence ID" value="NZ_JAUYVI010000001.1"/>
</dbReference>
<feature type="transmembrane region" description="Helical" evidence="10">
    <location>
        <begin position="59"/>
        <end position="80"/>
    </location>
</feature>
<dbReference type="SMART" id="SM00116">
    <property type="entry name" value="CBS"/>
    <property type="match status" value="2"/>
</dbReference>
<sequence length="435" mass="46957">MTIVLECGIVLLLVLLNAFFAMSELAIVSSRRPRLQKLSERGHRGATVALRLSEDPGQFLSAVQVGITLIGIVAGAYSGATLAEPFAAYLHAEFPILGSASDDAALVIVVSIITYLSLVVGELVPKRLAMNHAEGIAVVVSRPIALLARIGTPVVWLLQNSTELLVRLLGGDKEREGVTHEEVKTLIAEGAEQGGIEPAERHMLEGVFALGDLAVKSIMTPRPDVEWLSKHASREDVLERLAVARHSRLLLCDDDLDNIVGMVRMRDLINQLASGQAISLEAASVQVLSIHESTTALRLLELFRNAPSHLAVVLDEYGSIEGVVTPSDVLSAVTGKLTEASDTMSHVIRRDDGSWLVDGRVRVVDAERAVGAHDWSSKSYTTVAGLVLNRLGHVPKTGEKVTVGPFTLEVIDMDGRRIDKLLVSRLPRDDDATRD</sequence>
<dbReference type="SUPFAM" id="SSF56176">
    <property type="entry name" value="FAD-binding/transporter-associated domain-like"/>
    <property type="match status" value="1"/>
</dbReference>
<reference evidence="14" key="1">
    <citation type="submission" date="2023-08" db="EMBL/GenBank/DDBJ databases">
        <title>Rhodospirillaceae gen. nov., a novel taxon isolated from the Yangtze River Yuezi River estuary sludge.</title>
        <authorList>
            <person name="Ruan L."/>
        </authorList>
    </citation>
    <scope>NUCLEOTIDE SEQUENCE [LARGE SCALE GENOMIC DNA]</scope>
    <source>
        <strain evidence="14">R-7</strain>
    </source>
</reference>
<dbReference type="Gene3D" id="3.10.580.10">
    <property type="entry name" value="CBS-domain"/>
    <property type="match status" value="1"/>
</dbReference>